<sequence length="62" mass="6521">MMQIALVLSFTGTLDLILRNCFKYPRTGGAGLDSVCAAEWERGMVEGGGGRGEGGGGRRRMG</sequence>
<proteinExistence type="predicted"/>
<evidence type="ECO:0000313" key="2">
    <source>
        <dbReference type="Proteomes" id="UP000317369"/>
    </source>
</evidence>
<keyword evidence="2" id="KW-1185">Reference proteome</keyword>
<dbReference type="AlphaFoldDB" id="A0A517YXF6"/>
<protein>
    <submittedName>
        <fullName evidence="1">Uncharacterized protein</fullName>
    </submittedName>
</protein>
<gene>
    <name evidence="1" type="ORF">KS4_29840</name>
</gene>
<organism evidence="1 2">
    <name type="scientific">Poriferisphaera corsica</name>
    <dbReference type="NCBI Taxonomy" id="2528020"/>
    <lineage>
        <taxon>Bacteria</taxon>
        <taxon>Pseudomonadati</taxon>
        <taxon>Planctomycetota</taxon>
        <taxon>Phycisphaerae</taxon>
        <taxon>Phycisphaerales</taxon>
        <taxon>Phycisphaeraceae</taxon>
        <taxon>Poriferisphaera</taxon>
    </lineage>
</organism>
<dbReference type="KEGG" id="pcor:KS4_29840"/>
<name>A0A517YXF6_9BACT</name>
<dbReference type="Proteomes" id="UP000317369">
    <property type="component" value="Chromosome"/>
</dbReference>
<accession>A0A517YXF6</accession>
<reference evidence="1 2" key="1">
    <citation type="submission" date="2019-02" db="EMBL/GenBank/DDBJ databases">
        <title>Deep-cultivation of Planctomycetes and their phenomic and genomic characterization uncovers novel biology.</title>
        <authorList>
            <person name="Wiegand S."/>
            <person name="Jogler M."/>
            <person name="Boedeker C."/>
            <person name="Pinto D."/>
            <person name="Vollmers J."/>
            <person name="Rivas-Marin E."/>
            <person name="Kohn T."/>
            <person name="Peeters S.H."/>
            <person name="Heuer A."/>
            <person name="Rast P."/>
            <person name="Oberbeckmann S."/>
            <person name="Bunk B."/>
            <person name="Jeske O."/>
            <person name="Meyerdierks A."/>
            <person name="Storesund J.E."/>
            <person name="Kallscheuer N."/>
            <person name="Luecker S."/>
            <person name="Lage O.M."/>
            <person name="Pohl T."/>
            <person name="Merkel B.J."/>
            <person name="Hornburger P."/>
            <person name="Mueller R.-W."/>
            <person name="Bruemmer F."/>
            <person name="Labrenz M."/>
            <person name="Spormann A.M."/>
            <person name="Op den Camp H."/>
            <person name="Overmann J."/>
            <person name="Amann R."/>
            <person name="Jetten M.S.M."/>
            <person name="Mascher T."/>
            <person name="Medema M.H."/>
            <person name="Devos D.P."/>
            <person name="Kaster A.-K."/>
            <person name="Ovreas L."/>
            <person name="Rohde M."/>
            <person name="Galperin M.Y."/>
            <person name="Jogler C."/>
        </authorList>
    </citation>
    <scope>NUCLEOTIDE SEQUENCE [LARGE SCALE GENOMIC DNA]</scope>
    <source>
        <strain evidence="1 2">KS4</strain>
    </source>
</reference>
<dbReference type="EMBL" id="CP036425">
    <property type="protein sequence ID" value="QDU34907.1"/>
    <property type="molecule type" value="Genomic_DNA"/>
</dbReference>
<evidence type="ECO:0000313" key="1">
    <source>
        <dbReference type="EMBL" id="QDU34907.1"/>
    </source>
</evidence>